<dbReference type="Proteomes" id="UP000601223">
    <property type="component" value="Unassembled WGS sequence"/>
</dbReference>
<gene>
    <name evidence="1" type="ORF">Cba03nite_47790</name>
</gene>
<protein>
    <submittedName>
        <fullName evidence="1">Uncharacterized protein</fullName>
    </submittedName>
</protein>
<dbReference type="AlphaFoldDB" id="A0A8J3JQV7"/>
<proteinExistence type="predicted"/>
<accession>A0A8J3JQV7</accession>
<keyword evidence="2" id="KW-1185">Reference proteome</keyword>
<reference evidence="1 2" key="1">
    <citation type="submission" date="2021-01" db="EMBL/GenBank/DDBJ databases">
        <title>Whole genome shotgun sequence of Catellatospora bangladeshensis NBRC 107357.</title>
        <authorList>
            <person name="Komaki H."/>
            <person name="Tamura T."/>
        </authorList>
    </citation>
    <scope>NUCLEOTIDE SEQUENCE [LARGE SCALE GENOMIC DNA]</scope>
    <source>
        <strain evidence="1 2">NBRC 107357</strain>
    </source>
</reference>
<organism evidence="1 2">
    <name type="scientific">Catellatospora bangladeshensis</name>
    <dbReference type="NCBI Taxonomy" id="310355"/>
    <lineage>
        <taxon>Bacteria</taxon>
        <taxon>Bacillati</taxon>
        <taxon>Actinomycetota</taxon>
        <taxon>Actinomycetes</taxon>
        <taxon>Micromonosporales</taxon>
        <taxon>Micromonosporaceae</taxon>
        <taxon>Catellatospora</taxon>
    </lineage>
</organism>
<comment type="caution">
    <text evidence="1">The sequence shown here is derived from an EMBL/GenBank/DDBJ whole genome shotgun (WGS) entry which is preliminary data.</text>
</comment>
<name>A0A8J3JQV7_9ACTN</name>
<sequence>MPPVLRLMAAAGLPTAGGEIGMPDIAIEAARSGSGRVAACLTVVEELLAEEGDAPYAALKFLEALQNVASHGVPQLVSTEELMPLRGPRTIAGWAQVEHFWQDVVDWCDGNGVDLQESEPIRGIDNQRLRSLVWPAVRTLPDGRAVDLSHVVQYELAVGVPMA</sequence>
<dbReference type="EMBL" id="BONF01000029">
    <property type="protein sequence ID" value="GIF83430.1"/>
    <property type="molecule type" value="Genomic_DNA"/>
</dbReference>
<evidence type="ECO:0000313" key="1">
    <source>
        <dbReference type="EMBL" id="GIF83430.1"/>
    </source>
</evidence>
<evidence type="ECO:0000313" key="2">
    <source>
        <dbReference type="Proteomes" id="UP000601223"/>
    </source>
</evidence>